<dbReference type="PANTHER" id="PTHR22601">
    <property type="entry name" value="ISP4 LIKE PROTEIN"/>
    <property type="match status" value="1"/>
</dbReference>
<feature type="transmembrane region" description="Helical" evidence="9">
    <location>
        <begin position="549"/>
        <end position="569"/>
    </location>
</feature>
<keyword evidence="7 9" id="KW-1133">Transmembrane helix</keyword>
<evidence type="ECO:0000256" key="7">
    <source>
        <dbReference type="ARBA" id="ARBA00022989"/>
    </source>
</evidence>
<dbReference type="GO" id="GO:0035673">
    <property type="term" value="F:oligopeptide transmembrane transporter activity"/>
    <property type="evidence" value="ECO:0007669"/>
    <property type="project" value="InterPro"/>
</dbReference>
<proteinExistence type="inferred from homology"/>
<dbReference type="GeneID" id="85497270"/>
<keyword evidence="4 9" id="KW-0812">Transmembrane</keyword>
<evidence type="ECO:0000256" key="8">
    <source>
        <dbReference type="ARBA" id="ARBA00023136"/>
    </source>
</evidence>
<dbReference type="RefSeq" id="XP_060458665.1">
    <property type="nucleotide sequence ID" value="XM_060602253.1"/>
</dbReference>
<feature type="transmembrane region" description="Helical" evidence="9">
    <location>
        <begin position="471"/>
        <end position="494"/>
    </location>
</feature>
<dbReference type="Proteomes" id="UP001233271">
    <property type="component" value="Chromosome 5"/>
</dbReference>
<organism evidence="10 11">
    <name type="scientific">Cutaneotrichosporon cavernicola</name>
    <dbReference type="NCBI Taxonomy" id="279322"/>
    <lineage>
        <taxon>Eukaryota</taxon>
        <taxon>Fungi</taxon>
        <taxon>Dikarya</taxon>
        <taxon>Basidiomycota</taxon>
        <taxon>Agaricomycotina</taxon>
        <taxon>Tremellomycetes</taxon>
        <taxon>Trichosporonales</taxon>
        <taxon>Trichosporonaceae</taxon>
        <taxon>Cutaneotrichosporon</taxon>
    </lineage>
</organism>
<dbReference type="EMBL" id="AP028216">
    <property type="protein sequence ID" value="BEI93400.1"/>
    <property type="molecule type" value="Genomic_DNA"/>
</dbReference>
<evidence type="ECO:0000256" key="4">
    <source>
        <dbReference type="ARBA" id="ARBA00022692"/>
    </source>
</evidence>
<name>A0AA48L7L3_9TREE</name>
<dbReference type="NCBIfam" id="TIGR00727">
    <property type="entry name" value="ISP4_OPT"/>
    <property type="match status" value="1"/>
</dbReference>
<feature type="transmembrane region" description="Helical" evidence="9">
    <location>
        <begin position="258"/>
        <end position="276"/>
    </location>
</feature>
<feature type="transmembrane region" description="Helical" evidence="9">
    <location>
        <begin position="805"/>
        <end position="829"/>
    </location>
</feature>
<protein>
    <recommendedName>
        <fullName evidence="12">OPT-domain-containing protein</fullName>
    </recommendedName>
</protein>
<keyword evidence="6" id="KW-0653">Protein transport</keyword>
<comment type="similarity">
    <text evidence="2">Belongs to the oligopeptide OPT transporter family.</text>
</comment>
<evidence type="ECO:0000256" key="5">
    <source>
        <dbReference type="ARBA" id="ARBA00022856"/>
    </source>
</evidence>
<feature type="transmembrane region" description="Helical" evidence="9">
    <location>
        <begin position="725"/>
        <end position="745"/>
    </location>
</feature>
<keyword evidence="5" id="KW-0571">Peptide transport</keyword>
<evidence type="ECO:0000256" key="9">
    <source>
        <dbReference type="SAM" id="Phobius"/>
    </source>
</evidence>
<evidence type="ECO:0000256" key="3">
    <source>
        <dbReference type="ARBA" id="ARBA00022448"/>
    </source>
</evidence>
<evidence type="ECO:0000256" key="1">
    <source>
        <dbReference type="ARBA" id="ARBA00004141"/>
    </source>
</evidence>
<accession>A0AA48L7L3</accession>
<dbReference type="Pfam" id="PF03169">
    <property type="entry name" value="OPT"/>
    <property type="match status" value="1"/>
</dbReference>
<keyword evidence="11" id="KW-1185">Reference proteome</keyword>
<reference evidence="10" key="1">
    <citation type="journal article" date="2023" name="BMC Genomics">
        <title>Chromosome-level genome assemblies of Cutaneotrichosporon spp. (Trichosporonales, Basidiomycota) reveal imbalanced evolution between nucleotide sequences and chromosome synteny.</title>
        <authorList>
            <person name="Kobayashi Y."/>
            <person name="Kayamori A."/>
            <person name="Aoki K."/>
            <person name="Shiwa Y."/>
            <person name="Matsutani M."/>
            <person name="Fujita N."/>
            <person name="Sugita T."/>
            <person name="Iwasaki W."/>
            <person name="Tanaka N."/>
            <person name="Takashima M."/>
        </authorList>
    </citation>
    <scope>NUCLEOTIDE SEQUENCE</scope>
    <source>
        <strain evidence="10">HIS019</strain>
    </source>
</reference>
<sequence length="876" mass="98453">MSQHLDSGIVPYDDKDEKNATVTTAVVGPPVAEDDVAKNDLELVSADLEDLEMKANAMSNERARHIIAKLYKIHQHDQNFPRTALDRMQEFLNRPEHETQELAKTNSHDELLKEMKLEAVLATDNSPYLEVRANVDPTDDPTLPSLTFRVLILGTLLSGLGSFVDTLFANRLPSVFISANVAQLIAYPCGRFMERVLPTKKFTTFGREWSFNPGRFNAKEHMLIAIMANVSFSSGYTNSIIPTQAMPFFFNMEFARSFGYQFLNTVGFTFVGYGLAGLTRRFLVYPSVAIWPSAFAQIALNRSFHTEKNEPVKGPFGIWRISREKFFLVTFIMMFVYFWFPGYLFQALSYFSWMTWISPNNVNLAAITSFAGGMGLNPWPTFDWNVPNANGTIPLTLPTFTIMNQFIGVLLAALVSIAFWYSNAWNTGYLPINSNKTWSNAATRYNVSKILDVHSNFDNAKYQQYSEPWMGAAYIVCFILYFAMYAATLMYVILYHRHDMVMGWKSLKKTFRNPFRKNRNAVAVDEDDDLFFEDVHMRLMRVYPEVPEWQYLIVLLIAMACGMIGLGIYPTDVSPAIVLFGVIMPLIVIVPCGLIQAITGMPIPLNVLAEFIGGAIKPGSANSLIYFKTYGYIAAYQALAFSSDLKLAHYLKIPPRHTFAMQIWATVIYCFICAGLQNYILGFKDVCTSAAKFGMSCPGANTFFTSAVFWGTLGPVRLFGPGKRYTLMLLGFPIGLVTVLAYWALRKAFPRKEWIRQLHPVMIFNGGAYWGPPLNMSYFIGNVYITVFSFQFIRKRYTAFWAKYNYVLAASFPAGIAIAALVIFFGTAIPKDGLYATIEWWGNDVLGVGCEGGGCPRLTLPKGDVFGAPVGSGKFT</sequence>
<feature type="transmembrane region" description="Helical" evidence="9">
    <location>
        <begin position="776"/>
        <end position="793"/>
    </location>
</feature>
<dbReference type="GO" id="GO:0015031">
    <property type="term" value="P:protein transport"/>
    <property type="evidence" value="ECO:0007669"/>
    <property type="project" value="UniProtKB-KW"/>
</dbReference>
<feature type="transmembrane region" description="Helical" evidence="9">
    <location>
        <begin position="693"/>
        <end position="713"/>
    </location>
</feature>
<dbReference type="InterPro" id="IPR004813">
    <property type="entry name" value="OPT"/>
</dbReference>
<dbReference type="NCBIfam" id="TIGR00728">
    <property type="entry name" value="OPT_sfam"/>
    <property type="match status" value="1"/>
</dbReference>
<feature type="transmembrane region" description="Helical" evidence="9">
    <location>
        <begin position="659"/>
        <end position="681"/>
    </location>
</feature>
<evidence type="ECO:0000256" key="6">
    <source>
        <dbReference type="ARBA" id="ARBA00022927"/>
    </source>
</evidence>
<keyword evidence="8 9" id="KW-0472">Membrane</keyword>
<dbReference type="KEGG" id="ccac:CcaHIS019_0510280"/>
<feature type="transmembrane region" description="Helical" evidence="9">
    <location>
        <begin position="576"/>
        <end position="598"/>
    </location>
</feature>
<dbReference type="InterPro" id="IPR004648">
    <property type="entry name" value="Oligpept_transpt"/>
</dbReference>
<evidence type="ECO:0000313" key="10">
    <source>
        <dbReference type="EMBL" id="BEI93400.1"/>
    </source>
</evidence>
<dbReference type="GO" id="GO:0016020">
    <property type="term" value="C:membrane"/>
    <property type="evidence" value="ECO:0007669"/>
    <property type="project" value="UniProtKB-SubCell"/>
</dbReference>
<comment type="subcellular location">
    <subcellularLocation>
        <location evidence="1">Membrane</location>
        <topology evidence="1">Multi-pass membrane protein</topology>
    </subcellularLocation>
</comment>
<feature type="transmembrane region" description="Helical" evidence="9">
    <location>
        <begin position="402"/>
        <end position="421"/>
    </location>
</feature>
<evidence type="ECO:0008006" key="12">
    <source>
        <dbReference type="Google" id="ProtNLM"/>
    </source>
</evidence>
<gene>
    <name evidence="10" type="ORF">CcaverHIS019_0510280</name>
</gene>
<evidence type="ECO:0000256" key="2">
    <source>
        <dbReference type="ARBA" id="ARBA00008807"/>
    </source>
</evidence>
<evidence type="ECO:0000313" key="11">
    <source>
        <dbReference type="Proteomes" id="UP001233271"/>
    </source>
</evidence>
<dbReference type="AlphaFoldDB" id="A0AA48L7L3"/>
<keyword evidence="3" id="KW-0813">Transport</keyword>
<feature type="transmembrane region" description="Helical" evidence="9">
    <location>
        <begin position="326"/>
        <end position="345"/>
    </location>
</feature>